<dbReference type="EMBL" id="NSJD01000023">
    <property type="protein sequence ID" value="PAT39109.1"/>
    <property type="molecule type" value="Genomic_DNA"/>
</dbReference>
<feature type="region of interest" description="Disordered" evidence="1">
    <location>
        <begin position="1"/>
        <end position="27"/>
    </location>
</feature>
<comment type="caution">
    <text evidence="2">The sequence shown here is derived from an EMBL/GenBank/DDBJ whole genome shotgun (WGS) entry which is preliminary data.</text>
</comment>
<evidence type="ECO:0000313" key="2">
    <source>
        <dbReference type="EMBL" id="PAT36555.1"/>
    </source>
</evidence>
<dbReference type="Proteomes" id="UP000218644">
    <property type="component" value="Unassembled WGS sequence"/>
</dbReference>
<dbReference type="AlphaFoldDB" id="A0A2A2ADF1"/>
<accession>A0A2A2ADF1</accession>
<evidence type="ECO:0000313" key="4">
    <source>
        <dbReference type="Proteomes" id="UP000218054"/>
    </source>
</evidence>
<reference evidence="4 5" key="1">
    <citation type="submission" date="2017-08" db="EMBL/GenBank/DDBJ databases">
        <title>WGS of Clinical strains of the CDC Group NO-1 linked to zoonotic infections in humans.</title>
        <authorList>
            <person name="Bernier A.-M."/>
            <person name="Bernard K."/>
        </authorList>
    </citation>
    <scope>NUCLEOTIDE SEQUENCE [LARGE SCALE GENOMIC DNA]</scope>
    <source>
        <strain evidence="2 4">NML00-0135</strain>
        <strain evidence="3 5">NML79-0751</strain>
    </source>
</reference>
<proteinExistence type="predicted"/>
<dbReference type="EMBL" id="NSJB01000009">
    <property type="protein sequence ID" value="PAT36555.1"/>
    <property type="molecule type" value="Genomic_DNA"/>
</dbReference>
<evidence type="ECO:0000313" key="5">
    <source>
        <dbReference type="Proteomes" id="UP000218644"/>
    </source>
</evidence>
<name>A0A2A2ADF1_9BURK</name>
<sequence length="169" mass="19414">MQEDRVNRPYHGEQSMPHTSRHPARLRPSRRAAWAAALCSAAALLAACNIQKADNRPPEEIISERAAARWQAMMNREYAKAYEYVAPSVRSVMSLDGYKRRYNILSDQHPSSWKKAEVRGVSCDSSDACTAKVYLETQIHVPKFQGMRATAETEERWILQDGQWWVHLR</sequence>
<evidence type="ECO:0000256" key="1">
    <source>
        <dbReference type="SAM" id="MobiDB-lite"/>
    </source>
</evidence>
<organism evidence="2 4">
    <name type="scientific">Vandammella animalimorsus</name>
    <dbReference type="NCBI Taxonomy" id="2029117"/>
    <lineage>
        <taxon>Bacteria</taxon>
        <taxon>Pseudomonadati</taxon>
        <taxon>Pseudomonadota</taxon>
        <taxon>Betaproteobacteria</taxon>
        <taxon>Burkholderiales</taxon>
        <taxon>Comamonadaceae</taxon>
        <taxon>Vandammella</taxon>
    </lineage>
</organism>
<gene>
    <name evidence="3" type="ORF">CK623_11680</name>
    <name evidence="2" type="ORF">CK625_10750</name>
</gene>
<feature type="compositionally biased region" description="Basic and acidic residues" evidence="1">
    <location>
        <begin position="1"/>
        <end position="11"/>
    </location>
</feature>
<accession>A0A2A2ANB2</accession>
<evidence type="ECO:0000313" key="3">
    <source>
        <dbReference type="EMBL" id="PAT39109.1"/>
    </source>
</evidence>
<protein>
    <submittedName>
        <fullName evidence="2">Uncharacterized protein</fullName>
    </submittedName>
</protein>
<dbReference type="Proteomes" id="UP000218054">
    <property type="component" value="Unassembled WGS sequence"/>
</dbReference>
<keyword evidence="4" id="KW-1185">Reference proteome</keyword>